<evidence type="ECO:0000256" key="2">
    <source>
        <dbReference type="ARBA" id="ARBA00022525"/>
    </source>
</evidence>
<evidence type="ECO:0000256" key="8">
    <source>
        <dbReference type="ARBA" id="ARBA00023180"/>
    </source>
</evidence>
<dbReference type="AlphaFoldDB" id="A0ABD3WMD7"/>
<comment type="subcellular location">
    <subcellularLocation>
        <location evidence="1">Secreted</location>
    </subcellularLocation>
</comment>
<dbReference type="Proteomes" id="UP001634394">
    <property type="component" value="Unassembled WGS sequence"/>
</dbReference>
<evidence type="ECO:0000256" key="3">
    <source>
        <dbReference type="ARBA" id="ARBA00022670"/>
    </source>
</evidence>
<dbReference type="GO" id="GO:0008236">
    <property type="term" value="F:serine-type peptidase activity"/>
    <property type="evidence" value="ECO:0007669"/>
    <property type="project" value="UniProtKB-KW"/>
</dbReference>
<evidence type="ECO:0000256" key="5">
    <source>
        <dbReference type="ARBA" id="ARBA00022801"/>
    </source>
</evidence>
<dbReference type="PANTHER" id="PTHR24264:SF65">
    <property type="entry name" value="SRCR DOMAIN-CONTAINING PROTEIN"/>
    <property type="match status" value="1"/>
</dbReference>
<evidence type="ECO:0000259" key="9">
    <source>
        <dbReference type="PROSITE" id="PS50240"/>
    </source>
</evidence>
<reference evidence="10 11" key="1">
    <citation type="submission" date="2024-11" db="EMBL/GenBank/DDBJ databases">
        <title>Chromosome-level genome assembly of the freshwater bivalve Anodonta woodiana.</title>
        <authorList>
            <person name="Chen X."/>
        </authorList>
    </citation>
    <scope>NUCLEOTIDE SEQUENCE [LARGE SCALE GENOMIC DNA]</scope>
    <source>
        <strain evidence="10">MN2024</strain>
        <tissue evidence="10">Gills</tissue>
    </source>
</reference>
<sequence>MDLNADEIVSCPEYQSYLAFANQGDSGGPFICQNAEGKWELTGIVSWGNGCALPGYPGVYADVNHLQSWIDTY</sequence>
<keyword evidence="2" id="KW-0964">Secreted</keyword>
<feature type="domain" description="Peptidase S1" evidence="9">
    <location>
        <begin position="1"/>
        <end position="73"/>
    </location>
</feature>
<keyword evidence="7" id="KW-1015">Disulfide bond</keyword>
<dbReference type="GO" id="GO:0006508">
    <property type="term" value="P:proteolysis"/>
    <property type="evidence" value="ECO:0007669"/>
    <property type="project" value="UniProtKB-KW"/>
</dbReference>
<evidence type="ECO:0000313" key="11">
    <source>
        <dbReference type="Proteomes" id="UP001634394"/>
    </source>
</evidence>
<keyword evidence="11" id="KW-1185">Reference proteome</keyword>
<keyword evidence="3" id="KW-0645">Protease</keyword>
<evidence type="ECO:0000256" key="7">
    <source>
        <dbReference type="ARBA" id="ARBA00023157"/>
    </source>
</evidence>
<dbReference type="SUPFAM" id="SSF50494">
    <property type="entry name" value="Trypsin-like serine proteases"/>
    <property type="match status" value="1"/>
</dbReference>
<dbReference type="Pfam" id="PF00089">
    <property type="entry name" value="Trypsin"/>
    <property type="match status" value="1"/>
</dbReference>
<dbReference type="InterPro" id="IPR001254">
    <property type="entry name" value="Trypsin_dom"/>
</dbReference>
<dbReference type="InterPro" id="IPR043504">
    <property type="entry name" value="Peptidase_S1_PA_chymotrypsin"/>
</dbReference>
<dbReference type="InterPro" id="IPR050127">
    <property type="entry name" value="Serine_Proteases_S1"/>
</dbReference>
<keyword evidence="4" id="KW-0732">Signal</keyword>
<gene>
    <name evidence="10" type="ORF">ACJMK2_037421</name>
</gene>
<feature type="non-terminal residue" evidence="10">
    <location>
        <position position="73"/>
    </location>
</feature>
<accession>A0ABD3WMD7</accession>
<dbReference type="Gene3D" id="2.40.10.10">
    <property type="entry name" value="Trypsin-like serine proteases"/>
    <property type="match status" value="1"/>
</dbReference>
<evidence type="ECO:0000256" key="6">
    <source>
        <dbReference type="ARBA" id="ARBA00022825"/>
    </source>
</evidence>
<evidence type="ECO:0000256" key="1">
    <source>
        <dbReference type="ARBA" id="ARBA00004613"/>
    </source>
</evidence>
<evidence type="ECO:0000313" key="10">
    <source>
        <dbReference type="EMBL" id="KAL3874398.1"/>
    </source>
</evidence>
<protein>
    <recommendedName>
        <fullName evidence="9">Peptidase S1 domain-containing protein</fullName>
    </recommendedName>
</protein>
<keyword evidence="8" id="KW-0325">Glycoprotein</keyword>
<organism evidence="10 11">
    <name type="scientific">Sinanodonta woodiana</name>
    <name type="common">Chinese pond mussel</name>
    <name type="synonym">Anodonta woodiana</name>
    <dbReference type="NCBI Taxonomy" id="1069815"/>
    <lineage>
        <taxon>Eukaryota</taxon>
        <taxon>Metazoa</taxon>
        <taxon>Spiralia</taxon>
        <taxon>Lophotrochozoa</taxon>
        <taxon>Mollusca</taxon>
        <taxon>Bivalvia</taxon>
        <taxon>Autobranchia</taxon>
        <taxon>Heteroconchia</taxon>
        <taxon>Palaeoheterodonta</taxon>
        <taxon>Unionida</taxon>
        <taxon>Unionoidea</taxon>
        <taxon>Unionidae</taxon>
        <taxon>Unioninae</taxon>
        <taxon>Sinanodonta</taxon>
    </lineage>
</organism>
<name>A0ABD3WMD7_SINWO</name>
<evidence type="ECO:0000256" key="4">
    <source>
        <dbReference type="ARBA" id="ARBA00022729"/>
    </source>
</evidence>
<dbReference type="InterPro" id="IPR009003">
    <property type="entry name" value="Peptidase_S1_PA"/>
</dbReference>
<proteinExistence type="predicted"/>
<dbReference type="GO" id="GO:0005576">
    <property type="term" value="C:extracellular region"/>
    <property type="evidence" value="ECO:0007669"/>
    <property type="project" value="UniProtKB-SubCell"/>
</dbReference>
<dbReference type="FunFam" id="2.40.10.10:FF:000054">
    <property type="entry name" value="Complement C1r subcomponent"/>
    <property type="match status" value="1"/>
</dbReference>
<keyword evidence="5" id="KW-0378">Hydrolase</keyword>
<keyword evidence="6" id="KW-0720">Serine protease</keyword>
<dbReference type="PROSITE" id="PS50240">
    <property type="entry name" value="TRYPSIN_DOM"/>
    <property type="match status" value="1"/>
</dbReference>
<comment type="caution">
    <text evidence="10">The sequence shown here is derived from an EMBL/GenBank/DDBJ whole genome shotgun (WGS) entry which is preliminary data.</text>
</comment>
<dbReference type="EMBL" id="JBJQND010000006">
    <property type="protein sequence ID" value="KAL3874398.1"/>
    <property type="molecule type" value="Genomic_DNA"/>
</dbReference>
<dbReference type="PANTHER" id="PTHR24264">
    <property type="entry name" value="TRYPSIN-RELATED"/>
    <property type="match status" value="1"/>
</dbReference>